<keyword evidence="1" id="KW-0812">Transmembrane</keyword>
<organism evidence="2 3">
    <name type="scientific">Candidatus Electronema aureum</name>
    <dbReference type="NCBI Taxonomy" id="2005002"/>
    <lineage>
        <taxon>Bacteria</taxon>
        <taxon>Pseudomonadati</taxon>
        <taxon>Thermodesulfobacteriota</taxon>
        <taxon>Desulfobulbia</taxon>
        <taxon>Desulfobulbales</taxon>
        <taxon>Desulfobulbaceae</taxon>
        <taxon>Candidatus Electronema</taxon>
    </lineage>
</organism>
<feature type="transmembrane region" description="Helical" evidence="1">
    <location>
        <begin position="36"/>
        <end position="56"/>
    </location>
</feature>
<dbReference type="EMBL" id="NQJD01000012">
    <property type="protein sequence ID" value="TAA75071.1"/>
    <property type="molecule type" value="Genomic_DNA"/>
</dbReference>
<keyword evidence="1" id="KW-1133">Transmembrane helix</keyword>
<evidence type="ECO:0000313" key="3">
    <source>
        <dbReference type="Proteomes" id="UP000316238"/>
    </source>
</evidence>
<comment type="caution">
    <text evidence="2">The sequence shown here is derived from an EMBL/GenBank/DDBJ whole genome shotgun (WGS) entry which is preliminary data.</text>
</comment>
<feature type="transmembrane region" description="Helical" evidence="1">
    <location>
        <begin position="7"/>
        <end position="24"/>
    </location>
</feature>
<keyword evidence="3" id="KW-1185">Reference proteome</keyword>
<protein>
    <submittedName>
        <fullName evidence="2">Uncharacterized protein</fullName>
    </submittedName>
</protein>
<accession>A0A521G2J6</accession>
<keyword evidence="1" id="KW-0472">Membrane</keyword>
<gene>
    <name evidence="2" type="ORF">CDV28_11245</name>
</gene>
<dbReference type="Proteomes" id="UP000316238">
    <property type="component" value="Unassembled WGS sequence"/>
</dbReference>
<proteinExistence type="predicted"/>
<dbReference type="AlphaFoldDB" id="A0A521G2J6"/>
<feature type="transmembrane region" description="Helical" evidence="1">
    <location>
        <begin position="258"/>
        <end position="274"/>
    </location>
</feature>
<name>A0A521G2J6_9BACT</name>
<evidence type="ECO:0000313" key="2">
    <source>
        <dbReference type="EMBL" id="TAA75071.1"/>
    </source>
</evidence>
<sequence length="275" mass="31819">MLPKIGRIILYCILTAIIAISVWQLKELPLSSDRNIFKIISYVLAFLMLPLAFWQWKKIRPYKKRTWMSENPAEFSSDMIDCYVRFTGKITSEKAHRLPLSSSECVFYIASVVAEWQTKAKKPSKGMETQRKPLLREQSADELMLEGSDGPVYVKVEDFSANWLELRKREKTQANCPSRLAGKAESKYTTYRLLERYLEHGDKVAAQGRLSRNTDGRLFIKPTKRLEYPSFFAVETELAQLTNTIADKSNHDAWVKRINVGFLLINALVFCLLWH</sequence>
<reference evidence="2" key="1">
    <citation type="submission" date="2017-07" db="EMBL/GenBank/DDBJ databases">
        <title>The cable genome - Insights into the physiology and evolution of filamentous bacteria capable of sulfide oxidation via long distance electron transfer.</title>
        <authorList>
            <person name="Thorup C."/>
            <person name="Bjerg J.T."/>
            <person name="Schreiber L."/>
            <person name="Nielsen L.P."/>
            <person name="Kjeldsen K.U."/>
            <person name="Boesen T."/>
            <person name="Boggild A."/>
            <person name="Meysman F."/>
            <person name="Geelhoed J."/>
            <person name="Schramm A."/>
        </authorList>
    </citation>
    <scope>NUCLEOTIDE SEQUENCE [LARGE SCALE GENOMIC DNA]</scope>
    <source>
        <strain evidence="2">GS</strain>
    </source>
</reference>
<evidence type="ECO:0000256" key="1">
    <source>
        <dbReference type="SAM" id="Phobius"/>
    </source>
</evidence>